<protein>
    <submittedName>
        <fullName evidence="1">Uncharacterized protein</fullName>
    </submittedName>
</protein>
<reference evidence="1 2" key="1">
    <citation type="submission" date="2016-01" db="EMBL/GenBank/DDBJ databases">
        <authorList>
            <person name="Oliw E.H."/>
        </authorList>
    </citation>
    <scope>NUCLEOTIDE SEQUENCE [LARGE SCALE GENOMIC DNA]</scope>
    <source>
        <strain evidence="1">LMG 22029</strain>
    </source>
</reference>
<accession>A0A158IG57</accession>
<gene>
    <name evidence="1" type="ORF">AWB64_06139</name>
</gene>
<proteinExistence type="predicted"/>
<name>A0A158IG57_CABSO</name>
<dbReference type="OrthoDB" id="9101509at2"/>
<dbReference type="RefSeq" id="WP_157766733.1">
    <property type="nucleotide sequence ID" value="NZ_FCOC02000040.1"/>
</dbReference>
<dbReference type="Proteomes" id="UP000054893">
    <property type="component" value="Unassembled WGS sequence"/>
</dbReference>
<evidence type="ECO:0000313" key="1">
    <source>
        <dbReference type="EMBL" id="SAL55545.1"/>
    </source>
</evidence>
<evidence type="ECO:0000313" key="2">
    <source>
        <dbReference type="Proteomes" id="UP000054893"/>
    </source>
</evidence>
<sequence>MTLQYLLTGYDSSTKTLRQFRVSADALKSAGISSERTLIECPVNEQNPLTDEVARRIGGMVLMSLVSQYPELRPLALITDGNGRTLMDRTDGGRKSPFEP</sequence>
<dbReference type="AlphaFoldDB" id="A0A158IG57"/>
<dbReference type="EMBL" id="FCOC02000040">
    <property type="protein sequence ID" value="SAL55545.1"/>
    <property type="molecule type" value="Genomic_DNA"/>
</dbReference>
<organism evidence="1 2">
    <name type="scientific">Caballeronia sordidicola</name>
    <name type="common">Burkholderia sordidicola</name>
    <dbReference type="NCBI Taxonomy" id="196367"/>
    <lineage>
        <taxon>Bacteria</taxon>
        <taxon>Pseudomonadati</taxon>
        <taxon>Pseudomonadota</taxon>
        <taxon>Betaproteobacteria</taxon>
        <taxon>Burkholderiales</taxon>
        <taxon>Burkholderiaceae</taxon>
        <taxon>Caballeronia</taxon>
    </lineage>
</organism>